<keyword evidence="5 6" id="KW-0012">Acyltransferase</keyword>
<dbReference type="InterPro" id="IPR022284">
    <property type="entry name" value="GPAT/DHAPAT"/>
</dbReference>
<sequence length="669" mass="76416">MSEQIEFVDILEPRRTQSGIFSFMTRNWHPQRTLKLDKYFTPQELKDIAASSVYLDAFIEAECSRSGQSKEKLHQEVHNYLEEMGLDKKMHVIRWMGVIFLKISFMMKIKMFVNEAAAFNLKSVMGNNPVLFLPTHRSYADFCLMTYLCYHFDIDFPAVAAGMDFYSMAVIGRRMRETCAFYIRRTLAGDPLYAATLKQYVRTVVAKHSAPIEFFLEGTRSRSNKSMPPKYGMLSMTLVPYFAHEVTDITVVPVNISYDRLMEHSLFAYEHLGVPKPKESTGGFLKALHTLNDHFGNIYINLGAPLSIREFLKNDTSHSQETLKPLDMQQLTPDQFKQVQSIADYVITLQQKNTVATISNLLSLVLMQSLMKNVPLEFEEVLQEVGWMVQELRNLGATVFENDVRSSVERILVVHRKMMRLDKERRLRLISGILVDLSSEVKKKMKGHILQAQTMVAVVPVIQLQLYVNPILHYLVPPAIICLIVHRSAAGRDCLEADYHRVRKLLSDEFFHLEKEEPNTFAKAVEYCIQNSVISYNGELYAMGEDTKLQYLLKWSVWPALTSLLKCAQVMTEQSSCAHKQALKLVQQRVESERVHPYCLSLEATANCLNGLVAANALVRNKGEGDIVYELVPHTMQECNKLVSSILPTFSVDFTNNAVVVDHKALSRL</sequence>
<dbReference type="InterPro" id="IPR041728">
    <property type="entry name" value="GPAT/DHAPAT_LPLAT"/>
</dbReference>
<dbReference type="InterPro" id="IPR045520">
    <property type="entry name" value="GPAT/DHAPAT_C"/>
</dbReference>
<organism evidence="8">
    <name type="scientific">Helicoverpa assulta</name>
    <name type="common">Oriental tobacco budworm</name>
    <name type="synonym">Heliothis assulta</name>
    <dbReference type="NCBI Taxonomy" id="52344"/>
    <lineage>
        <taxon>Eukaryota</taxon>
        <taxon>Metazoa</taxon>
        <taxon>Ecdysozoa</taxon>
        <taxon>Arthropoda</taxon>
        <taxon>Hexapoda</taxon>
        <taxon>Insecta</taxon>
        <taxon>Pterygota</taxon>
        <taxon>Neoptera</taxon>
        <taxon>Endopterygota</taxon>
        <taxon>Lepidoptera</taxon>
        <taxon>Glossata</taxon>
        <taxon>Ditrysia</taxon>
        <taxon>Noctuoidea</taxon>
        <taxon>Noctuidae</taxon>
        <taxon>Heliothinae</taxon>
        <taxon>Helicoverpa</taxon>
    </lineage>
</organism>
<dbReference type="GO" id="GO:0019432">
    <property type="term" value="P:triglyceride biosynthetic process"/>
    <property type="evidence" value="ECO:0007669"/>
    <property type="project" value="TreeGrafter"/>
</dbReference>
<dbReference type="EMBL" id="MF687655">
    <property type="protein sequence ID" value="ATJ44581.1"/>
    <property type="molecule type" value="mRNA"/>
</dbReference>
<dbReference type="Pfam" id="PF01553">
    <property type="entry name" value="Acyltransferase"/>
    <property type="match status" value="1"/>
</dbReference>
<dbReference type="GO" id="GO:0031966">
    <property type="term" value="C:mitochondrial membrane"/>
    <property type="evidence" value="ECO:0007669"/>
    <property type="project" value="TreeGrafter"/>
</dbReference>
<dbReference type="Pfam" id="PF19277">
    <property type="entry name" value="GPAT_C"/>
    <property type="match status" value="1"/>
</dbReference>
<dbReference type="PANTHER" id="PTHR12563">
    <property type="entry name" value="GLYCEROL-3-PHOSPHATE ACYLTRANSFERASE"/>
    <property type="match status" value="1"/>
</dbReference>
<dbReference type="SMART" id="SM00563">
    <property type="entry name" value="PlsC"/>
    <property type="match status" value="1"/>
</dbReference>
<feature type="domain" description="Phospholipid/glycerol acyltransferase" evidence="7">
    <location>
        <begin position="130"/>
        <end position="259"/>
    </location>
</feature>
<evidence type="ECO:0000256" key="2">
    <source>
        <dbReference type="ARBA" id="ARBA00007937"/>
    </source>
</evidence>
<evidence type="ECO:0000256" key="4">
    <source>
        <dbReference type="ARBA" id="ARBA00023136"/>
    </source>
</evidence>
<dbReference type="GO" id="GO:0005778">
    <property type="term" value="C:peroxisomal membrane"/>
    <property type="evidence" value="ECO:0007669"/>
    <property type="project" value="TreeGrafter"/>
</dbReference>
<dbReference type="InterPro" id="IPR002123">
    <property type="entry name" value="Plipid/glycerol_acylTrfase"/>
</dbReference>
<dbReference type="GO" id="GO:0016287">
    <property type="term" value="F:glycerone-phosphate O-acyltransferase activity"/>
    <property type="evidence" value="ECO:0007669"/>
    <property type="project" value="TreeGrafter"/>
</dbReference>
<accession>A0A291P104</accession>
<dbReference type="GO" id="GO:0006631">
    <property type="term" value="P:fatty acid metabolic process"/>
    <property type="evidence" value="ECO:0007669"/>
    <property type="project" value="TreeGrafter"/>
</dbReference>
<evidence type="ECO:0000256" key="5">
    <source>
        <dbReference type="ARBA" id="ARBA00023315"/>
    </source>
</evidence>
<protein>
    <submittedName>
        <fullName evidence="8">Acetyltransferase 25</fullName>
    </submittedName>
</protein>
<comment type="subcellular location">
    <subcellularLocation>
        <location evidence="1">Endomembrane system</location>
        <topology evidence="1">Peripheral membrane protein</topology>
    </subcellularLocation>
</comment>
<name>A0A291P104_HELAU</name>
<evidence type="ECO:0000256" key="1">
    <source>
        <dbReference type="ARBA" id="ARBA00004184"/>
    </source>
</evidence>
<dbReference type="PANTHER" id="PTHR12563:SF17">
    <property type="entry name" value="DIHYDROXYACETONE PHOSPHATE ACYLTRANSFERASE"/>
    <property type="match status" value="1"/>
</dbReference>
<evidence type="ECO:0000256" key="6">
    <source>
        <dbReference type="PIRNR" id="PIRNR000437"/>
    </source>
</evidence>
<dbReference type="AlphaFoldDB" id="A0A291P104"/>
<evidence type="ECO:0000313" key="8">
    <source>
        <dbReference type="EMBL" id="ATJ44581.1"/>
    </source>
</evidence>
<keyword evidence="3 6" id="KW-0808">Transferase</keyword>
<proteinExistence type="evidence at transcript level"/>
<dbReference type="GO" id="GO:0008654">
    <property type="term" value="P:phospholipid biosynthetic process"/>
    <property type="evidence" value="ECO:0007669"/>
    <property type="project" value="TreeGrafter"/>
</dbReference>
<evidence type="ECO:0000256" key="3">
    <source>
        <dbReference type="ARBA" id="ARBA00022679"/>
    </source>
</evidence>
<reference evidence="8" key="2">
    <citation type="submission" date="2017-08" db="EMBL/GenBank/DDBJ databases">
        <authorList>
            <person name="de Groot N.N."/>
        </authorList>
    </citation>
    <scope>NUCLEOTIDE SEQUENCE</scope>
</reference>
<dbReference type="GO" id="GO:0008611">
    <property type="term" value="P:ether lipid biosynthetic process"/>
    <property type="evidence" value="ECO:0007669"/>
    <property type="project" value="TreeGrafter"/>
</dbReference>
<evidence type="ECO:0000259" key="7">
    <source>
        <dbReference type="SMART" id="SM00563"/>
    </source>
</evidence>
<dbReference type="GO" id="GO:0012505">
    <property type="term" value="C:endomembrane system"/>
    <property type="evidence" value="ECO:0007669"/>
    <property type="project" value="UniProtKB-SubCell"/>
</dbReference>
<dbReference type="SUPFAM" id="SSF69593">
    <property type="entry name" value="Glycerol-3-phosphate (1)-acyltransferase"/>
    <property type="match status" value="1"/>
</dbReference>
<reference evidence="8" key="1">
    <citation type="journal article" date="2017" name="Insect Biochem. Mol. Biol.">
        <title>Expressional divergences of two desaturase genes determine the opposite ratios of two sex pheromone components in Helicoverpa armigera and Helicoverpa assulta.</title>
        <authorList>
            <person name="Li R.T."/>
            <person name="Ning C."/>
            <person name="Huang L.Q."/>
            <person name="Dong J.F."/>
            <person name="Li X."/>
            <person name="Wang C.Z."/>
        </authorList>
    </citation>
    <scope>NUCLEOTIDE SEQUENCE</scope>
</reference>
<dbReference type="GO" id="GO:0004366">
    <property type="term" value="F:glycerol-3-phosphate O-acyltransferase activity"/>
    <property type="evidence" value="ECO:0007669"/>
    <property type="project" value="TreeGrafter"/>
</dbReference>
<dbReference type="CDD" id="cd07993">
    <property type="entry name" value="LPLAT_DHAPAT-like"/>
    <property type="match status" value="1"/>
</dbReference>
<dbReference type="PIRSF" id="PIRSF000437">
    <property type="entry name" value="GPAT_DHAPAT"/>
    <property type="match status" value="1"/>
</dbReference>
<comment type="similarity">
    <text evidence="2 6">Belongs to the GPAT/DAPAT family.</text>
</comment>
<keyword evidence="4" id="KW-0472">Membrane</keyword>